<reference evidence="2" key="1">
    <citation type="journal article" date="2023" name="Int. J. Syst. Evol. Microbiol.">
        <title>Sinisalibacter aestuarii sp. nov., isolated from estuarine sediment of the Arakawa River.</title>
        <authorList>
            <person name="Arafat S.T."/>
            <person name="Hirano S."/>
            <person name="Sato A."/>
            <person name="Takeuchi K."/>
            <person name="Yasuda T."/>
            <person name="Terahara T."/>
            <person name="Hamada M."/>
            <person name="Kobayashi T."/>
        </authorList>
    </citation>
    <scope>NUCLEOTIDE SEQUENCE</scope>
    <source>
        <strain evidence="2">B-399</strain>
    </source>
</reference>
<proteinExistence type="predicted"/>
<dbReference type="EMBL" id="BROH01000012">
    <property type="protein sequence ID" value="GKY89499.1"/>
    <property type="molecule type" value="Genomic_DNA"/>
</dbReference>
<feature type="region of interest" description="Disordered" evidence="1">
    <location>
        <begin position="74"/>
        <end position="102"/>
    </location>
</feature>
<evidence type="ECO:0000256" key="1">
    <source>
        <dbReference type="SAM" id="MobiDB-lite"/>
    </source>
</evidence>
<sequence length="102" mass="11120">MNDVIFIGNRTDTALCSDAGIRAYAPPLGLLAERVLAERMRCRILAMRESTFLALPKALARELREGSWPRLSVLPEDTAGTDSAPLTHSLRQQAARDLGGKS</sequence>
<accession>A0ABQ5LX50</accession>
<gene>
    <name evidence="2" type="ORF">STA1M1_33680</name>
</gene>
<feature type="compositionally biased region" description="Polar residues" evidence="1">
    <location>
        <begin position="80"/>
        <end position="92"/>
    </location>
</feature>
<name>A0ABQ5LX50_9RHOB</name>
<evidence type="ECO:0000313" key="3">
    <source>
        <dbReference type="Proteomes" id="UP001144205"/>
    </source>
</evidence>
<dbReference type="RefSeq" id="WP_281843518.1">
    <property type="nucleotide sequence ID" value="NZ_BROH01000012.1"/>
</dbReference>
<protein>
    <submittedName>
        <fullName evidence="2">Uncharacterized protein</fullName>
    </submittedName>
</protein>
<dbReference type="Proteomes" id="UP001144205">
    <property type="component" value="Unassembled WGS sequence"/>
</dbReference>
<evidence type="ECO:0000313" key="2">
    <source>
        <dbReference type="EMBL" id="GKY89499.1"/>
    </source>
</evidence>
<comment type="caution">
    <text evidence="2">The sequence shown here is derived from an EMBL/GenBank/DDBJ whole genome shotgun (WGS) entry which is preliminary data.</text>
</comment>
<keyword evidence="3" id="KW-1185">Reference proteome</keyword>
<organism evidence="2 3">
    <name type="scientific">Sinisalibacter aestuarii</name>
    <dbReference type="NCBI Taxonomy" id="2949426"/>
    <lineage>
        <taxon>Bacteria</taxon>
        <taxon>Pseudomonadati</taxon>
        <taxon>Pseudomonadota</taxon>
        <taxon>Alphaproteobacteria</taxon>
        <taxon>Rhodobacterales</taxon>
        <taxon>Roseobacteraceae</taxon>
        <taxon>Sinisalibacter</taxon>
    </lineage>
</organism>